<dbReference type="RefSeq" id="WP_422921009.1">
    <property type="nucleotide sequence ID" value="NZ_JAMZEJ010000010.1"/>
</dbReference>
<protein>
    <recommendedName>
        <fullName evidence="5">2-dehydro-3-deoxy-phosphogluconate aldolase</fullName>
        <ecNumber evidence="5">4.1.2.14</ecNumber>
    </recommendedName>
</protein>
<organism evidence="9 10">
    <name type="scientific">Rhizosaccharibacter radicis</name>
    <dbReference type="NCBI Taxonomy" id="2782605"/>
    <lineage>
        <taxon>Bacteria</taxon>
        <taxon>Pseudomonadati</taxon>
        <taxon>Pseudomonadota</taxon>
        <taxon>Alphaproteobacteria</taxon>
        <taxon>Acetobacterales</taxon>
        <taxon>Acetobacteraceae</taxon>
        <taxon>Rhizosaccharibacter</taxon>
    </lineage>
</organism>
<dbReference type="InterPro" id="IPR031337">
    <property type="entry name" value="KDPG/KHG_AS_1"/>
</dbReference>
<comment type="caution">
    <text evidence="9">The sequence shown here is derived from an EMBL/GenBank/DDBJ whole genome shotgun (WGS) entry which is preliminary data.</text>
</comment>
<dbReference type="PROSITE" id="PS00159">
    <property type="entry name" value="ALDOLASE_KDPG_KHG_1"/>
    <property type="match status" value="1"/>
</dbReference>
<evidence type="ECO:0000313" key="9">
    <source>
        <dbReference type="EMBL" id="MCQ8242254.1"/>
    </source>
</evidence>
<dbReference type="Pfam" id="PF01081">
    <property type="entry name" value="Aldolase"/>
    <property type="match status" value="1"/>
</dbReference>
<evidence type="ECO:0000313" key="10">
    <source>
        <dbReference type="Proteomes" id="UP001524547"/>
    </source>
</evidence>
<evidence type="ECO:0000256" key="7">
    <source>
        <dbReference type="ARBA" id="ARBA00023270"/>
    </source>
</evidence>
<evidence type="ECO:0000256" key="3">
    <source>
        <dbReference type="ARBA" id="ARBA00006906"/>
    </source>
</evidence>
<accession>A0ABT1W0X2</accession>
<evidence type="ECO:0000256" key="8">
    <source>
        <dbReference type="ARBA" id="ARBA00023277"/>
    </source>
</evidence>
<keyword evidence="8" id="KW-0119">Carbohydrate metabolism</keyword>
<dbReference type="InterPro" id="IPR000887">
    <property type="entry name" value="Aldlse_KDPG_KHG"/>
</dbReference>
<evidence type="ECO:0000256" key="4">
    <source>
        <dbReference type="ARBA" id="ARBA00011233"/>
    </source>
</evidence>
<dbReference type="PANTHER" id="PTHR30246:SF1">
    <property type="entry name" value="2-DEHYDRO-3-DEOXY-6-PHOSPHOGALACTONATE ALDOLASE-RELATED"/>
    <property type="match status" value="1"/>
</dbReference>
<keyword evidence="6 9" id="KW-0456">Lyase</keyword>
<dbReference type="PANTHER" id="PTHR30246">
    <property type="entry name" value="2-KETO-3-DEOXY-6-PHOSPHOGLUCONATE ALDOLASE"/>
    <property type="match status" value="1"/>
</dbReference>
<evidence type="ECO:0000256" key="2">
    <source>
        <dbReference type="ARBA" id="ARBA00004736"/>
    </source>
</evidence>
<dbReference type="SUPFAM" id="SSF51569">
    <property type="entry name" value="Aldolase"/>
    <property type="match status" value="1"/>
</dbReference>
<dbReference type="InterPro" id="IPR013785">
    <property type="entry name" value="Aldolase_TIM"/>
</dbReference>
<dbReference type="PROSITE" id="PS00160">
    <property type="entry name" value="ALDOLASE_KDPG_KHG_2"/>
    <property type="match status" value="1"/>
</dbReference>
<dbReference type="InterPro" id="IPR031338">
    <property type="entry name" value="KDPG/KHG_AS_2"/>
</dbReference>
<keyword evidence="7" id="KW-0704">Schiff base</keyword>
<evidence type="ECO:0000256" key="5">
    <source>
        <dbReference type="ARBA" id="ARBA00013063"/>
    </source>
</evidence>
<dbReference type="Proteomes" id="UP001524547">
    <property type="component" value="Unassembled WGS sequence"/>
</dbReference>
<name>A0ABT1W0X2_9PROT</name>
<dbReference type="GO" id="GO:0008675">
    <property type="term" value="F:2-dehydro-3-deoxy-phosphogluconate aldolase activity"/>
    <property type="evidence" value="ECO:0007669"/>
    <property type="project" value="UniProtKB-EC"/>
</dbReference>
<comment type="catalytic activity">
    <reaction evidence="1">
        <text>2-dehydro-3-deoxy-6-phospho-D-gluconate = D-glyceraldehyde 3-phosphate + pyruvate</text>
        <dbReference type="Rhea" id="RHEA:17089"/>
        <dbReference type="ChEBI" id="CHEBI:15361"/>
        <dbReference type="ChEBI" id="CHEBI:57569"/>
        <dbReference type="ChEBI" id="CHEBI:59776"/>
        <dbReference type="EC" id="4.1.2.14"/>
    </reaction>
</comment>
<reference evidence="9 10" key="1">
    <citation type="submission" date="2022-06" db="EMBL/GenBank/DDBJ databases">
        <title>Rhizosaccharibacter gen. nov. sp. nov. KSS12, endophytic bacteria isolated from sugarcane.</title>
        <authorList>
            <person name="Pitiwittayakul N."/>
        </authorList>
    </citation>
    <scope>NUCLEOTIDE SEQUENCE [LARGE SCALE GENOMIC DNA]</scope>
    <source>
        <strain evidence="9 10">KSS12</strain>
    </source>
</reference>
<evidence type="ECO:0000256" key="1">
    <source>
        <dbReference type="ARBA" id="ARBA00000654"/>
    </source>
</evidence>
<dbReference type="EC" id="4.1.2.14" evidence="5"/>
<comment type="subunit">
    <text evidence="4">Homotrimer.</text>
</comment>
<keyword evidence="10" id="KW-1185">Reference proteome</keyword>
<gene>
    <name evidence="9" type="primary">eda</name>
    <name evidence="9" type="ORF">NFI88_15585</name>
</gene>
<dbReference type="NCBIfam" id="TIGR01182">
    <property type="entry name" value="eda"/>
    <property type="match status" value="1"/>
</dbReference>
<dbReference type="CDD" id="cd00452">
    <property type="entry name" value="KDPG_aldolase"/>
    <property type="match status" value="1"/>
</dbReference>
<comment type="similarity">
    <text evidence="3">Belongs to the KHG/KDPG aldolase family.</text>
</comment>
<dbReference type="GO" id="GO:0008700">
    <property type="term" value="F:(R,S)-4-hydroxy-2-oxoglutarate aldolase activity"/>
    <property type="evidence" value="ECO:0007669"/>
    <property type="project" value="UniProtKB-EC"/>
</dbReference>
<dbReference type="Gene3D" id="3.20.20.70">
    <property type="entry name" value="Aldolase class I"/>
    <property type="match status" value="1"/>
</dbReference>
<sequence>MTASSETALREACAFGVIPVVEIDGVADADALAETLLEAGLGVIEVTFRTDAAAAVIARIAERYPDMHVGAGTVLTPHDLGRAVDAGARFALAPGFSGTMIEDADARAVPYVPGVMTPSELQSGLEKGGRWFKFFPAVPAGGLTLLRAIAAPFALRAPRFIPTGGIGEATLAEWLQEPSVAAVGGTWIASRQMIRDRNWNGIRQAATTAVRIARDHREGA</sequence>
<dbReference type="EMBL" id="JAMZEJ010000010">
    <property type="protein sequence ID" value="MCQ8242254.1"/>
    <property type="molecule type" value="Genomic_DNA"/>
</dbReference>
<proteinExistence type="inferred from homology"/>
<comment type="pathway">
    <text evidence="2">Carbohydrate acid metabolism; 2-dehydro-3-deoxy-D-gluconate degradation; D-glyceraldehyde 3-phosphate and pyruvate from 2-dehydro-3-deoxy-D-gluconate: step 2/2.</text>
</comment>
<evidence type="ECO:0000256" key="6">
    <source>
        <dbReference type="ARBA" id="ARBA00023239"/>
    </source>
</evidence>